<dbReference type="GO" id="GO:0006355">
    <property type="term" value="P:regulation of DNA-templated transcription"/>
    <property type="evidence" value="ECO:0007669"/>
    <property type="project" value="TreeGrafter"/>
</dbReference>
<dbReference type="GO" id="GO:0000156">
    <property type="term" value="F:phosphorelay response regulator activity"/>
    <property type="evidence" value="ECO:0007669"/>
    <property type="project" value="TreeGrafter"/>
</dbReference>
<dbReference type="Proteomes" id="UP000595917">
    <property type="component" value="Chromosome"/>
</dbReference>
<dbReference type="KEGG" id="bhc:JFL75_11550"/>
<keyword evidence="3" id="KW-0238">DNA-binding</keyword>
<keyword evidence="5" id="KW-0597">Phosphoprotein</keyword>
<dbReference type="RefSeq" id="WP_215624887.1">
    <property type="nucleotide sequence ID" value="NZ_CP067089.2"/>
</dbReference>
<name>A0A7T8B8R3_9SPIR</name>
<accession>A0A7T8B8R3</accession>
<evidence type="ECO:0000313" key="9">
    <source>
        <dbReference type="Proteomes" id="UP000595917"/>
    </source>
</evidence>
<evidence type="ECO:0000256" key="2">
    <source>
        <dbReference type="ARBA" id="ARBA00023015"/>
    </source>
</evidence>
<evidence type="ECO:0000256" key="6">
    <source>
        <dbReference type="SAM" id="MobiDB-lite"/>
    </source>
</evidence>
<dbReference type="SUPFAM" id="SSF52172">
    <property type="entry name" value="CheY-like"/>
    <property type="match status" value="1"/>
</dbReference>
<dbReference type="PANTHER" id="PTHR48111">
    <property type="entry name" value="REGULATOR OF RPOS"/>
    <property type="match status" value="1"/>
</dbReference>
<gene>
    <name evidence="8" type="ORF">JFL75_11550</name>
</gene>
<evidence type="ECO:0000256" key="4">
    <source>
        <dbReference type="ARBA" id="ARBA00023163"/>
    </source>
</evidence>
<dbReference type="AlphaFoldDB" id="A0A7T8B8R3"/>
<organism evidence="8 9">
    <name type="scientific">Breznakiella homolactica</name>
    <dbReference type="NCBI Taxonomy" id="2798577"/>
    <lineage>
        <taxon>Bacteria</taxon>
        <taxon>Pseudomonadati</taxon>
        <taxon>Spirochaetota</taxon>
        <taxon>Spirochaetia</taxon>
        <taxon>Spirochaetales</taxon>
        <taxon>Breznakiellaceae</taxon>
        <taxon>Breznakiella</taxon>
    </lineage>
</organism>
<keyword evidence="2" id="KW-0805">Transcription regulation</keyword>
<dbReference type="GO" id="GO:0005829">
    <property type="term" value="C:cytosol"/>
    <property type="evidence" value="ECO:0007669"/>
    <property type="project" value="TreeGrafter"/>
</dbReference>
<dbReference type="InterPro" id="IPR011006">
    <property type="entry name" value="CheY-like_superfamily"/>
</dbReference>
<protein>
    <submittedName>
        <fullName evidence="8">Response regulator</fullName>
    </submittedName>
</protein>
<keyword evidence="4" id="KW-0804">Transcription</keyword>
<evidence type="ECO:0000259" key="7">
    <source>
        <dbReference type="PROSITE" id="PS50110"/>
    </source>
</evidence>
<dbReference type="GO" id="GO:0032993">
    <property type="term" value="C:protein-DNA complex"/>
    <property type="evidence" value="ECO:0007669"/>
    <property type="project" value="TreeGrafter"/>
</dbReference>
<feature type="modified residue" description="4-aspartylphosphate" evidence="5">
    <location>
        <position position="51"/>
    </location>
</feature>
<dbReference type="Pfam" id="PF00072">
    <property type="entry name" value="Response_reg"/>
    <property type="match status" value="1"/>
</dbReference>
<feature type="region of interest" description="Disordered" evidence="6">
    <location>
        <begin position="72"/>
        <end position="127"/>
    </location>
</feature>
<dbReference type="SMART" id="SM00448">
    <property type="entry name" value="REC"/>
    <property type="match status" value="1"/>
</dbReference>
<dbReference type="PROSITE" id="PS50110">
    <property type="entry name" value="RESPONSE_REGULATORY"/>
    <property type="match status" value="1"/>
</dbReference>
<dbReference type="InterPro" id="IPR039420">
    <property type="entry name" value="WalR-like"/>
</dbReference>
<proteinExistence type="predicted"/>
<feature type="domain" description="Response regulatory" evidence="7">
    <location>
        <begin position="2"/>
        <end position="127"/>
    </location>
</feature>
<dbReference type="GO" id="GO:0000976">
    <property type="term" value="F:transcription cis-regulatory region binding"/>
    <property type="evidence" value="ECO:0007669"/>
    <property type="project" value="TreeGrafter"/>
</dbReference>
<dbReference type="Gene3D" id="3.40.50.2300">
    <property type="match status" value="1"/>
</dbReference>
<dbReference type="InterPro" id="IPR001789">
    <property type="entry name" value="Sig_transdc_resp-reg_receiver"/>
</dbReference>
<reference evidence="8" key="1">
    <citation type="submission" date="2021-01" db="EMBL/GenBank/DDBJ databases">
        <title>Description of Breznakiella homolactica.</title>
        <authorList>
            <person name="Song Y."/>
            <person name="Brune A."/>
        </authorList>
    </citation>
    <scope>NUCLEOTIDE SEQUENCE</scope>
    <source>
        <strain evidence="8">RmG30</strain>
    </source>
</reference>
<dbReference type="PANTHER" id="PTHR48111:SF22">
    <property type="entry name" value="REGULATOR OF RPOS"/>
    <property type="match status" value="1"/>
</dbReference>
<keyword evidence="9" id="KW-1185">Reference proteome</keyword>
<evidence type="ECO:0000256" key="5">
    <source>
        <dbReference type="PROSITE-ProRule" id="PRU00169"/>
    </source>
</evidence>
<dbReference type="EMBL" id="CP067089">
    <property type="protein sequence ID" value="QQO07581.1"/>
    <property type="molecule type" value="Genomic_DNA"/>
</dbReference>
<keyword evidence="1" id="KW-0902">Two-component regulatory system</keyword>
<evidence type="ECO:0000313" key="8">
    <source>
        <dbReference type="EMBL" id="QQO07581.1"/>
    </source>
</evidence>
<evidence type="ECO:0000256" key="1">
    <source>
        <dbReference type="ARBA" id="ARBA00023012"/>
    </source>
</evidence>
<evidence type="ECO:0000256" key="3">
    <source>
        <dbReference type="ARBA" id="ARBA00023125"/>
    </source>
</evidence>
<feature type="compositionally biased region" description="Basic and acidic residues" evidence="6">
    <location>
        <begin position="108"/>
        <end position="119"/>
    </location>
</feature>
<sequence length="127" mass="13598">MRVLVVEDEKTLRSLLERRFKEEKYSVDAAGDGREALDYINAGTYDCIVLDIMLPGRDGLSVLEEMRSRRGYPGTAGFGTPVQPGLAGGPVPPGRGYGYPAEPGGGTERPDCPHPRPDESGPQLPAG</sequence>